<dbReference type="Proteomes" id="UP001598352">
    <property type="component" value="Unassembled WGS sequence"/>
</dbReference>
<dbReference type="EMBL" id="JBHXKZ010000037">
    <property type="protein sequence ID" value="MFD4827176.1"/>
    <property type="molecule type" value="Genomic_DNA"/>
</dbReference>
<dbReference type="Pfam" id="PF00550">
    <property type="entry name" value="PP-binding"/>
    <property type="match status" value="1"/>
</dbReference>
<evidence type="ECO:0000313" key="6">
    <source>
        <dbReference type="Proteomes" id="UP001598352"/>
    </source>
</evidence>
<evidence type="ECO:0000259" key="3">
    <source>
        <dbReference type="Pfam" id="PF00550"/>
    </source>
</evidence>
<dbReference type="PANTHER" id="PTHR45527:SF1">
    <property type="entry name" value="FATTY ACID SYNTHASE"/>
    <property type="match status" value="1"/>
</dbReference>
<gene>
    <name evidence="5" type="ORF">ACFWOQ_31885</name>
</gene>
<dbReference type="InterPro" id="IPR009081">
    <property type="entry name" value="PP-bd_ACP"/>
</dbReference>
<dbReference type="InterPro" id="IPR025110">
    <property type="entry name" value="AMP-bd_C"/>
</dbReference>
<evidence type="ECO:0000256" key="1">
    <source>
        <dbReference type="SAM" id="MobiDB-lite"/>
    </source>
</evidence>
<dbReference type="InterPro" id="IPR036736">
    <property type="entry name" value="ACP-like_sf"/>
</dbReference>
<feature type="domain" description="AMP-binding enzyme C-terminal" evidence="4">
    <location>
        <begin position="660"/>
        <end position="733"/>
    </location>
</feature>
<reference evidence="5 6" key="1">
    <citation type="submission" date="2024-09" db="EMBL/GenBank/DDBJ databases">
        <title>The Natural Products Discovery Center: Release of the First 8490 Sequenced Strains for Exploring Actinobacteria Biosynthetic Diversity.</title>
        <authorList>
            <person name="Kalkreuter E."/>
            <person name="Kautsar S.A."/>
            <person name="Yang D."/>
            <person name="Bader C.D."/>
            <person name="Teijaro C.N."/>
            <person name="Fluegel L."/>
            <person name="Davis C.M."/>
            <person name="Simpson J.R."/>
            <person name="Lauterbach L."/>
            <person name="Steele A.D."/>
            <person name="Gui C."/>
            <person name="Meng S."/>
            <person name="Li G."/>
            <person name="Viehrig K."/>
            <person name="Ye F."/>
            <person name="Su P."/>
            <person name="Kiefer A.F."/>
            <person name="Nichols A."/>
            <person name="Cepeda A.J."/>
            <person name="Yan W."/>
            <person name="Fan B."/>
            <person name="Jiang Y."/>
            <person name="Adhikari A."/>
            <person name="Zheng C.-J."/>
            <person name="Schuster L."/>
            <person name="Cowan T.M."/>
            <person name="Smanski M.J."/>
            <person name="Chevrette M.G."/>
            <person name="De Carvalho L.P.S."/>
            <person name="Shen B."/>
        </authorList>
    </citation>
    <scope>NUCLEOTIDE SEQUENCE [LARGE SCALE GENOMIC DNA]</scope>
    <source>
        <strain evidence="5 6">NPDC058428</strain>
    </source>
</reference>
<feature type="region of interest" description="Disordered" evidence="1">
    <location>
        <begin position="1"/>
        <end position="41"/>
    </location>
</feature>
<dbReference type="CDD" id="cd05930">
    <property type="entry name" value="A_NRPS"/>
    <property type="match status" value="1"/>
</dbReference>
<dbReference type="SUPFAM" id="SSF56801">
    <property type="entry name" value="Acetyl-CoA synthetase-like"/>
    <property type="match status" value="1"/>
</dbReference>
<dbReference type="Pfam" id="PF13193">
    <property type="entry name" value="AMP-binding_C"/>
    <property type="match status" value="1"/>
</dbReference>
<name>A0ABW6FH72_9ACTN</name>
<proteinExistence type="predicted"/>
<dbReference type="Gene3D" id="1.10.1200.10">
    <property type="entry name" value="ACP-like"/>
    <property type="match status" value="1"/>
</dbReference>
<dbReference type="PROSITE" id="PS00455">
    <property type="entry name" value="AMP_BINDING"/>
    <property type="match status" value="1"/>
</dbReference>
<dbReference type="InterPro" id="IPR010071">
    <property type="entry name" value="AA_adenyl_dom"/>
</dbReference>
<dbReference type="SUPFAM" id="SSF47336">
    <property type="entry name" value="ACP-like"/>
    <property type="match status" value="1"/>
</dbReference>
<dbReference type="SUPFAM" id="SSF52777">
    <property type="entry name" value="CoA-dependent acyltransferases"/>
    <property type="match status" value="1"/>
</dbReference>
<protein>
    <submittedName>
        <fullName evidence="5">Amino acid adenylation domain-containing protein</fullName>
    </submittedName>
</protein>
<dbReference type="InterPro" id="IPR000873">
    <property type="entry name" value="AMP-dep_synth/lig_dom"/>
</dbReference>
<dbReference type="InterPro" id="IPR042099">
    <property type="entry name" value="ANL_N_sf"/>
</dbReference>
<feature type="region of interest" description="Disordered" evidence="1">
    <location>
        <begin position="743"/>
        <end position="768"/>
    </location>
</feature>
<organism evidence="5 6">
    <name type="scientific">Streptomyces rubiginosohelvolus</name>
    <dbReference type="NCBI Taxonomy" id="67362"/>
    <lineage>
        <taxon>Bacteria</taxon>
        <taxon>Bacillati</taxon>
        <taxon>Actinomycetota</taxon>
        <taxon>Actinomycetes</taxon>
        <taxon>Kitasatosporales</taxon>
        <taxon>Streptomycetaceae</taxon>
        <taxon>Streptomyces</taxon>
    </lineage>
</organism>
<feature type="domain" description="AMP-dependent synthetase/ligase" evidence="2">
    <location>
        <begin position="249"/>
        <end position="602"/>
    </location>
</feature>
<dbReference type="Gene3D" id="3.30.300.30">
    <property type="match status" value="1"/>
</dbReference>
<dbReference type="InterPro" id="IPR045851">
    <property type="entry name" value="AMP-bd_C_sf"/>
</dbReference>
<keyword evidence="6" id="KW-1185">Reference proteome</keyword>
<dbReference type="Gene3D" id="3.30.559.30">
    <property type="entry name" value="Nonribosomal peptide synthetase, condensation domain"/>
    <property type="match status" value="1"/>
</dbReference>
<accession>A0ABW6FH72</accession>
<feature type="region of interest" description="Disordered" evidence="1">
    <location>
        <begin position="131"/>
        <end position="162"/>
    </location>
</feature>
<dbReference type="Gene3D" id="3.40.50.12780">
    <property type="entry name" value="N-terminal domain of ligase-like"/>
    <property type="match status" value="1"/>
</dbReference>
<feature type="compositionally biased region" description="Basic and acidic residues" evidence="1">
    <location>
        <begin position="131"/>
        <end position="141"/>
    </location>
</feature>
<evidence type="ECO:0000259" key="2">
    <source>
        <dbReference type="Pfam" id="PF00501"/>
    </source>
</evidence>
<dbReference type="NCBIfam" id="TIGR01733">
    <property type="entry name" value="AA-adenyl-dom"/>
    <property type="match status" value="1"/>
</dbReference>
<evidence type="ECO:0000313" key="5">
    <source>
        <dbReference type="EMBL" id="MFD4827176.1"/>
    </source>
</evidence>
<evidence type="ECO:0000259" key="4">
    <source>
        <dbReference type="Pfam" id="PF13193"/>
    </source>
</evidence>
<feature type="domain" description="Carrier" evidence="3">
    <location>
        <begin position="773"/>
        <end position="834"/>
    </location>
</feature>
<sequence>MRTPDRSDATTAADAVRSVSPAPDPFSPVPRWTRDPAPGTAEHRAVIPGEVLAGLRALGERADLTAASVLLAAHAKVLAALTGQDEVVTGYVTAPGARPAVLRLPTGRGSWWTLIRAAHREADEVARQEAHRVARREDHRAPGAGRGTPPETVLDPTGGGGPDAGALLRITLARRGDELRLRYRTDVLDADCAARVAGYHLTALARIVTDPDAPHHRASLLSDAELRLQLDGLSGPRRALPDRRVHELFEERVRERPEAVAAEQDGHRWTYAELDVRANRIAHALLARGASGEDVVAVVGERGLPWMAAVLAVLKAGCAYLPAEPHFPADRIATMLTRASCRLVLTATGSTATLDEALSARPEVRALSVEEAWAELRGDESPDVETASDALAYVFFTSGSTGEPKGAMCEHAGMLNHLHAKIHDLGIGAGDVVAQIAPPCFDISLWQLLAGPLAGGRTLLVGQETVLDAGRFLDTIEESGVTVLQVVPSYLDAVLTLLERRPRELPALRCVSVTGEALKPDLVRRWFAARPGVTLVNAYGLTETCDDTHHAVLERPPGTGRVPLGRPVQNVRAHIVDEHLSPVPLGAPGEIVVGGVCVGRGYVGDPERTRASFLTDPHHPGERLYRSGDFGRWLPDGTMEFLGRRDSQVKIRGFRIETGEIENTLLRIPGVHDAAVVVTRAPGRPAALVAFCAGPRPLADSLLHERLAASLPPYMVPPSFRWRRHLPLTANGKTDRNALRAGAAADAAAGNTPVASAAAEDGRRPPRTPTELRIAAAWSTALGVPRDGIGRHDDFFDRGGTSLAAVKVAIALDRAISPKDLTRCPVLADLAALLDLRRAEAGSPPAERPARA</sequence>
<dbReference type="Pfam" id="PF00501">
    <property type="entry name" value="AMP-binding"/>
    <property type="match status" value="1"/>
</dbReference>
<dbReference type="PANTHER" id="PTHR45527">
    <property type="entry name" value="NONRIBOSOMAL PEPTIDE SYNTHETASE"/>
    <property type="match status" value="1"/>
</dbReference>
<comment type="caution">
    <text evidence="5">The sequence shown here is derived from an EMBL/GenBank/DDBJ whole genome shotgun (WGS) entry which is preliminary data.</text>
</comment>
<dbReference type="InterPro" id="IPR020845">
    <property type="entry name" value="AMP-binding_CS"/>
</dbReference>
<dbReference type="RefSeq" id="WP_382777382.1">
    <property type="nucleotide sequence ID" value="NZ_JBHXKZ010000037.1"/>
</dbReference>